<gene>
    <name evidence="1" type="ORF">SVIM_LOCUS123633</name>
</gene>
<protein>
    <submittedName>
        <fullName evidence="1">Uncharacterized protein</fullName>
    </submittedName>
</protein>
<proteinExistence type="predicted"/>
<dbReference type="AlphaFoldDB" id="A0A6N2L600"/>
<organism evidence="1">
    <name type="scientific">Salix viminalis</name>
    <name type="common">Common osier</name>
    <name type="synonym">Basket willow</name>
    <dbReference type="NCBI Taxonomy" id="40686"/>
    <lineage>
        <taxon>Eukaryota</taxon>
        <taxon>Viridiplantae</taxon>
        <taxon>Streptophyta</taxon>
        <taxon>Embryophyta</taxon>
        <taxon>Tracheophyta</taxon>
        <taxon>Spermatophyta</taxon>
        <taxon>Magnoliopsida</taxon>
        <taxon>eudicotyledons</taxon>
        <taxon>Gunneridae</taxon>
        <taxon>Pentapetalae</taxon>
        <taxon>rosids</taxon>
        <taxon>fabids</taxon>
        <taxon>Malpighiales</taxon>
        <taxon>Salicaceae</taxon>
        <taxon>Saliceae</taxon>
        <taxon>Salix</taxon>
    </lineage>
</organism>
<evidence type="ECO:0000313" key="1">
    <source>
        <dbReference type="EMBL" id="VFU30786.1"/>
    </source>
</evidence>
<accession>A0A6N2L600</accession>
<sequence>MFFQLIFLKNILIKKQISKSKQNLCSLFPFAFRDCTVRKRCPTVSLTIIKYLVAIIFVHGFPGLGC</sequence>
<name>A0A6N2L600_SALVM</name>
<dbReference type="EMBL" id="CAADRP010000668">
    <property type="protein sequence ID" value="VFU30786.1"/>
    <property type="molecule type" value="Genomic_DNA"/>
</dbReference>
<reference evidence="1" key="1">
    <citation type="submission" date="2019-03" db="EMBL/GenBank/DDBJ databases">
        <authorList>
            <person name="Mank J."/>
            <person name="Almeida P."/>
        </authorList>
    </citation>
    <scope>NUCLEOTIDE SEQUENCE</scope>
    <source>
        <strain evidence="1">78183</strain>
    </source>
</reference>